<dbReference type="RefSeq" id="XP_073799116.1">
    <property type="nucleotide sequence ID" value="XM_073943015.1"/>
</dbReference>
<dbReference type="Proteomes" id="UP000000437">
    <property type="component" value="Chromosome 25"/>
</dbReference>
<sequence length="255" mass="27833">MRNMWVFISVTLLACFKDSLPQLNVCGRRHLNARIVGGEDAPKEAWPWTVSLHSPRYNGHFCGGSLISSEWVLSAAHCFSSVITSSVLVYLGRRTQQGVHDHEVNRTITAENSSFPSGTSSWITGWGQTAAGVNLSHPRTLQQTVVPVVINSDCNNLLGATITDNMMCAGLLQGGKDTCQGDSGGPMVSRQCSVWVQSGIISKGHDCGQPYEPGVYTRVSQYQNWIMRSINQNLPGFITFNPLNSCFSVSQSTHL</sequence>
<accession>A0AC58IY15</accession>
<gene>
    <name evidence="2" type="primary">LOC141380946</name>
</gene>
<proteinExistence type="predicted"/>
<reference evidence="2" key="1">
    <citation type="submission" date="2025-08" db="UniProtKB">
        <authorList>
            <consortium name="RefSeq"/>
        </authorList>
    </citation>
    <scope>IDENTIFICATION</scope>
    <source>
        <strain evidence="2">Tuebingen</strain>
        <tissue evidence="2">Fibroblasts and whole tissue</tissue>
    </source>
</reference>
<evidence type="ECO:0000313" key="1">
    <source>
        <dbReference type="Proteomes" id="UP000000437"/>
    </source>
</evidence>
<name>A0AC58IY15_DANRE</name>
<evidence type="ECO:0000313" key="2">
    <source>
        <dbReference type="RefSeq" id="XP_073799116.1"/>
    </source>
</evidence>
<keyword evidence="1" id="KW-1185">Reference proteome</keyword>
<organism evidence="1 2">
    <name type="scientific">Danio rerio</name>
    <name type="common">Zebrafish</name>
    <name type="synonym">Brachydanio rerio</name>
    <dbReference type="NCBI Taxonomy" id="7955"/>
    <lineage>
        <taxon>Eukaryota</taxon>
        <taxon>Metazoa</taxon>
        <taxon>Chordata</taxon>
        <taxon>Craniata</taxon>
        <taxon>Vertebrata</taxon>
        <taxon>Euteleostomi</taxon>
        <taxon>Actinopterygii</taxon>
        <taxon>Neopterygii</taxon>
        <taxon>Teleostei</taxon>
        <taxon>Ostariophysi</taxon>
        <taxon>Cypriniformes</taxon>
        <taxon>Danionidae</taxon>
        <taxon>Danioninae</taxon>
        <taxon>Danio</taxon>
    </lineage>
</organism>
<protein>
    <submittedName>
        <fullName evidence="2">Serine protease 27-like isoform X2</fullName>
    </submittedName>
</protein>